<dbReference type="RefSeq" id="WP_175496954.1">
    <property type="nucleotide sequence ID" value="NZ_FOMZ01000017.1"/>
</dbReference>
<evidence type="ECO:0000313" key="1">
    <source>
        <dbReference type="EMBL" id="SFE57960.1"/>
    </source>
</evidence>
<dbReference type="Gene3D" id="3.30.360.30">
    <property type="entry name" value="homospermidine synthase like"/>
    <property type="match status" value="1"/>
</dbReference>
<reference evidence="2" key="1">
    <citation type="submission" date="2016-10" db="EMBL/GenBank/DDBJ databases">
        <authorList>
            <person name="Varghese N."/>
            <person name="Submissions S."/>
        </authorList>
    </citation>
    <scope>NUCLEOTIDE SEQUENCE [LARGE SCALE GENOMIC DNA]</scope>
    <source>
        <strain evidence="2">DSM 45004</strain>
    </source>
</reference>
<accession>A0A1I2BRR8</accession>
<dbReference type="EMBL" id="FOMZ01000017">
    <property type="protein sequence ID" value="SFE57960.1"/>
    <property type="molecule type" value="Genomic_DNA"/>
</dbReference>
<gene>
    <name evidence="1" type="ORF">SAMN04487819_11735</name>
</gene>
<dbReference type="InterPro" id="IPR023181">
    <property type="entry name" value="Homospermid_syn-like_C"/>
</dbReference>
<protein>
    <submittedName>
        <fullName evidence="1">Homospermidine synthase</fullName>
    </submittedName>
</protein>
<evidence type="ECO:0000313" key="2">
    <source>
        <dbReference type="Proteomes" id="UP000198716"/>
    </source>
</evidence>
<sequence length="57" mass="6363">MRADWRVEFTGRILLLGHGRDGWWTGTSLDIQQARSPVPWQNATTLQVATSALGALR</sequence>
<dbReference type="AlphaFoldDB" id="A0A1I2BRR8"/>
<dbReference type="Proteomes" id="UP000198716">
    <property type="component" value="Unassembled WGS sequence"/>
</dbReference>
<keyword evidence="2" id="KW-1185">Reference proteome</keyword>
<name>A0A1I2BRR8_9ACTN</name>
<proteinExistence type="predicted"/>
<organism evidence="1 2">
    <name type="scientific">Actinopolyspora alba</name>
    <dbReference type="NCBI Taxonomy" id="673379"/>
    <lineage>
        <taxon>Bacteria</taxon>
        <taxon>Bacillati</taxon>
        <taxon>Actinomycetota</taxon>
        <taxon>Actinomycetes</taxon>
        <taxon>Actinopolysporales</taxon>
        <taxon>Actinopolysporaceae</taxon>
        <taxon>Actinopolyspora</taxon>
        <taxon>Actinopolyspora alba group</taxon>
    </lineage>
</organism>